<dbReference type="AlphaFoldDB" id="A0A9W8TQU9"/>
<proteinExistence type="predicted"/>
<reference evidence="2" key="1">
    <citation type="submission" date="2022-07" db="EMBL/GenBank/DDBJ databases">
        <title>Genome Sequence of Xylaria arbuscula.</title>
        <authorList>
            <person name="Buettner E."/>
        </authorList>
    </citation>
    <scope>NUCLEOTIDE SEQUENCE</scope>
    <source>
        <strain evidence="2">VT107</strain>
    </source>
</reference>
<sequence length="154" mass="17864">MDIATRPIPLKSLDFPDPPPATEVEILGISTATCLLGFFLCYMLFEGLRMLFSTLFSSDAPKERDELDEWSLSSLRRSRIRYDERKEAPYLTSAAHEVRIMTPWEKPVIMRQYSYTQIPARRKPLSRRPLLGCLTNSMRSANRWKETTLDMEEG</sequence>
<keyword evidence="1" id="KW-1133">Transmembrane helix</keyword>
<evidence type="ECO:0000313" key="3">
    <source>
        <dbReference type="Proteomes" id="UP001148614"/>
    </source>
</evidence>
<protein>
    <submittedName>
        <fullName evidence="2">Uncharacterized protein</fullName>
    </submittedName>
</protein>
<feature type="transmembrane region" description="Helical" evidence="1">
    <location>
        <begin position="26"/>
        <end position="45"/>
    </location>
</feature>
<keyword evidence="1" id="KW-0472">Membrane</keyword>
<comment type="caution">
    <text evidence="2">The sequence shown here is derived from an EMBL/GenBank/DDBJ whole genome shotgun (WGS) entry which is preliminary data.</text>
</comment>
<dbReference type="Proteomes" id="UP001148614">
    <property type="component" value="Unassembled WGS sequence"/>
</dbReference>
<gene>
    <name evidence="2" type="ORF">NPX13_g1960</name>
</gene>
<keyword evidence="3" id="KW-1185">Reference proteome</keyword>
<evidence type="ECO:0000256" key="1">
    <source>
        <dbReference type="SAM" id="Phobius"/>
    </source>
</evidence>
<accession>A0A9W8TQU9</accession>
<keyword evidence="1" id="KW-0812">Transmembrane</keyword>
<organism evidence="2 3">
    <name type="scientific">Xylaria arbuscula</name>
    <dbReference type="NCBI Taxonomy" id="114810"/>
    <lineage>
        <taxon>Eukaryota</taxon>
        <taxon>Fungi</taxon>
        <taxon>Dikarya</taxon>
        <taxon>Ascomycota</taxon>
        <taxon>Pezizomycotina</taxon>
        <taxon>Sordariomycetes</taxon>
        <taxon>Xylariomycetidae</taxon>
        <taxon>Xylariales</taxon>
        <taxon>Xylariaceae</taxon>
        <taxon>Xylaria</taxon>
    </lineage>
</organism>
<name>A0A9W8TQU9_9PEZI</name>
<evidence type="ECO:0000313" key="2">
    <source>
        <dbReference type="EMBL" id="KAJ3578604.1"/>
    </source>
</evidence>
<dbReference type="EMBL" id="JANPWZ010000192">
    <property type="protein sequence ID" value="KAJ3578604.1"/>
    <property type="molecule type" value="Genomic_DNA"/>
</dbReference>